<proteinExistence type="predicted"/>
<feature type="chain" id="PRO_5005285817" evidence="1">
    <location>
        <begin position="28"/>
        <end position="135"/>
    </location>
</feature>
<dbReference type="Proteomes" id="UP000036503">
    <property type="component" value="Unassembled WGS sequence"/>
</dbReference>
<dbReference type="STRING" id="39029.BSR42_00890"/>
<dbReference type="RefSeq" id="WP_072061718.1">
    <property type="nucleotide sequence ID" value="NZ_FUXD01000010.1"/>
</dbReference>
<keyword evidence="3" id="KW-1185">Reference proteome</keyword>
<name>A0A0J6ZRR9_9FIRM</name>
<accession>A0A0J6ZRR9</accession>
<keyword evidence="1" id="KW-0732">Signal</keyword>
<organism evidence="2 3">
    <name type="scientific">Megasphaera cerevisiae DSM 20462</name>
    <dbReference type="NCBI Taxonomy" id="1122219"/>
    <lineage>
        <taxon>Bacteria</taxon>
        <taxon>Bacillati</taxon>
        <taxon>Bacillota</taxon>
        <taxon>Negativicutes</taxon>
        <taxon>Veillonellales</taxon>
        <taxon>Veillonellaceae</taxon>
        <taxon>Megasphaera</taxon>
    </lineage>
</organism>
<gene>
    <name evidence="2" type="ORF">AB840_01800</name>
</gene>
<protein>
    <submittedName>
        <fullName evidence="2">Uncharacterized protein</fullName>
    </submittedName>
</protein>
<dbReference type="PATRIC" id="fig|1122219.3.peg.1165"/>
<dbReference type="EMBL" id="LEKT01000003">
    <property type="protein sequence ID" value="KMO87651.1"/>
    <property type="molecule type" value="Genomic_DNA"/>
</dbReference>
<sequence length="135" mass="14205">MMKYTKRWIMAGVAAAIIGVSGFTAMAAADYTNPLQLVANITGRTVESVADEQYTTGKSLYTIADEAGKSADFKDGMVTLRKERLDQRVADGTMSRDRADVIVSNMKANDSGYGYGCGGGGYGPGCGGYGGRGNY</sequence>
<comment type="caution">
    <text evidence="2">The sequence shown here is derived from an EMBL/GenBank/DDBJ whole genome shotgun (WGS) entry which is preliminary data.</text>
</comment>
<evidence type="ECO:0000313" key="3">
    <source>
        <dbReference type="Proteomes" id="UP000036503"/>
    </source>
</evidence>
<dbReference type="AlphaFoldDB" id="A0A0J6ZRR9"/>
<feature type="signal peptide" evidence="1">
    <location>
        <begin position="1"/>
        <end position="27"/>
    </location>
</feature>
<reference evidence="2 3" key="1">
    <citation type="submission" date="2015-06" db="EMBL/GenBank/DDBJ databases">
        <title>Draft genome sequence of beer spoilage bacterium Megasphaera cerevisiae type strain 20462.</title>
        <authorList>
            <person name="Kutumbaka K."/>
            <person name="Pasmowitz J."/>
            <person name="Mategko J."/>
            <person name="Reyes D."/>
            <person name="Friedrich A."/>
            <person name="Han S."/>
            <person name="Martens-Habbena W."/>
            <person name="Neal-McKinney J."/>
            <person name="Janagama H.K."/>
            <person name="Nadala C."/>
            <person name="Samadpour M."/>
        </authorList>
    </citation>
    <scope>NUCLEOTIDE SEQUENCE [LARGE SCALE GENOMIC DNA]</scope>
    <source>
        <strain evidence="2 3">DSM 20462</strain>
    </source>
</reference>
<evidence type="ECO:0000256" key="1">
    <source>
        <dbReference type="SAM" id="SignalP"/>
    </source>
</evidence>
<dbReference type="InParanoid" id="A0A0J6ZRR9"/>
<evidence type="ECO:0000313" key="2">
    <source>
        <dbReference type="EMBL" id="KMO87651.1"/>
    </source>
</evidence>